<dbReference type="InterPro" id="IPR055119">
    <property type="entry name" value="Mig18_Fn1"/>
</dbReference>
<organism evidence="2 3">
    <name type="scientific">Romanomermis culicivorax</name>
    <name type="common">Nematode worm</name>
    <dbReference type="NCBI Taxonomy" id="13658"/>
    <lineage>
        <taxon>Eukaryota</taxon>
        <taxon>Metazoa</taxon>
        <taxon>Ecdysozoa</taxon>
        <taxon>Nematoda</taxon>
        <taxon>Enoplea</taxon>
        <taxon>Dorylaimia</taxon>
        <taxon>Mermithida</taxon>
        <taxon>Mermithoidea</taxon>
        <taxon>Mermithidae</taxon>
        <taxon>Romanomermis</taxon>
    </lineage>
</organism>
<sequence length="149" mass="16087">MGCLNIGATQVEGNFLMQCYSPQQGSIGYKPVACVYNGQTYMPGQQFRMQQYGGGSLDSFTLGVCMQDSQGIRIKPAGCIDDYGRKYFRTSNMQIRGQNAQCIIDTNTNQIAIQLSGTYGGGPYGGGNYGGGNYGGYNNGNYNNNNNQD</sequence>
<proteinExistence type="predicted"/>
<dbReference type="WBParaSite" id="nRc.2.0.1.t10898-RA">
    <property type="protein sequence ID" value="nRc.2.0.1.t10898-RA"/>
    <property type="gene ID" value="nRc.2.0.1.g10898"/>
</dbReference>
<evidence type="ECO:0000313" key="3">
    <source>
        <dbReference type="WBParaSite" id="nRc.2.0.1.t10898-RA"/>
    </source>
</evidence>
<accession>A0A915IAU9</accession>
<keyword evidence="2" id="KW-1185">Reference proteome</keyword>
<name>A0A915IAU9_ROMCU</name>
<feature type="domain" description="Abnormal cell migration protein 18-like fibronectin type I" evidence="1">
    <location>
        <begin position="32"/>
        <end position="108"/>
    </location>
</feature>
<evidence type="ECO:0000259" key="1">
    <source>
        <dbReference type="Pfam" id="PF23003"/>
    </source>
</evidence>
<dbReference type="Proteomes" id="UP000887565">
    <property type="component" value="Unplaced"/>
</dbReference>
<protein>
    <recommendedName>
        <fullName evidence="1">Abnormal cell migration protein 18-like fibronectin type I domain-containing protein</fullName>
    </recommendedName>
</protein>
<evidence type="ECO:0000313" key="2">
    <source>
        <dbReference type="Proteomes" id="UP000887565"/>
    </source>
</evidence>
<dbReference type="AlphaFoldDB" id="A0A915IAU9"/>
<reference evidence="3" key="1">
    <citation type="submission" date="2022-11" db="UniProtKB">
        <authorList>
            <consortium name="WormBaseParasite"/>
        </authorList>
    </citation>
    <scope>IDENTIFICATION</scope>
</reference>
<dbReference type="Pfam" id="PF23003">
    <property type="entry name" value="Fn1_2"/>
    <property type="match status" value="1"/>
</dbReference>